<keyword evidence="10" id="KW-0862">Zinc</keyword>
<feature type="compositionally biased region" description="Basic and acidic residues" evidence="18">
    <location>
        <begin position="1173"/>
        <end position="1188"/>
    </location>
</feature>
<dbReference type="OrthoDB" id="372487at2759"/>
<evidence type="ECO:0000256" key="3">
    <source>
        <dbReference type="ARBA" id="ARBA00022472"/>
    </source>
</evidence>
<feature type="compositionally biased region" description="Low complexity" evidence="18">
    <location>
        <begin position="1077"/>
        <end position="1116"/>
    </location>
</feature>
<dbReference type="PANTHER" id="PTHR12341:SF41">
    <property type="entry name" value="5'-3' EXORIBONUCLEASE 2"/>
    <property type="match status" value="1"/>
</dbReference>
<dbReference type="PANTHER" id="PTHR12341">
    <property type="entry name" value="5'-&gt;3' EXORIBONUCLEASE"/>
    <property type="match status" value="1"/>
</dbReference>
<keyword evidence="13" id="KW-0539">Nucleus</keyword>
<dbReference type="FunFam" id="1.25.40.1050:FF:000002">
    <property type="entry name" value="5'-3' exoribonuclease"/>
    <property type="match status" value="1"/>
</dbReference>
<proteinExistence type="inferred from homology"/>
<keyword evidence="3" id="KW-0804">Transcription</keyword>
<keyword evidence="4" id="KW-0698">rRNA processing</keyword>
<keyword evidence="6 16" id="KW-0540">Nuclease</keyword>
<dbReference type="Gene3D" id="1.25.40.1050">
    <property type="match status" value="1"/>
</dbReference>
<feature type="region of interest" description="Disordered" evidence="18">
    <location>
        <begin position="579"/>
        <end position="601"/>
    </location>
</feature>
<feature type="region of interest" description="Disordered" evidence="18">
    <location>
        <begin position="493"/>
        <end position="529"/>
    </location>
</feature>
<evidence type="ECO:0000256" key="6">
    <source>
        <dbReference type="ARBA" id="ARBA00022722"/>
    </source>
</evidence>
<sequence length="1188" mass="131491">MSVLHCIEATDRIGGQNSLRALVGHQSTGCPLVGYPRDCDGSVSLTPAEKHSPAAILSKSCGASRQERMGIPALFRWLSTKYPKVTSQCVEEKSSDEDGMFVPVDLTQPNPNGEEFDNLYLDMNGIIHPCCHPEDKPAPNTEEEMFIEIFSYIDRILGIIRPRKVLFMAIDGVAPRAKMNQQRSRRFRASQEAAELADEEEKLRLEWEAKNGSVQVEGGKKSAFDSNCITPGTPFMANLAVALRYYVSDRLNREPAWRDLKIILSDASVPGEGEHKIMDYIRRERIQKDYDPNTSHVLYGLDADLIMLALATHEPHFKILREDVFFNQKDGGNKCFICGQSGHQAAQCTGKKKEKNGEFDEKKDYVQKPYVFLHVATLREYLAAEMHVHNTPFQWDLERALDDWVFLCFFVGNDFLPHIPSLEIREGAIDTLIDIWKRNIHSFGGYITDCGEIDLARAQVMLIELGQQEDQVFVKRRLEEERRRAHRIRRNMEAKARAAGTKYDNDYGAGVRRGDGGPPQHGRSKQSNPMEVLKEWEASSGVGEQSYGIPEAQPVLSQEEKNAQNKAAAEALKRSLMGGSVVDAPAPPASLKRTAEDEGDMTEKKIAVEDEEEDEEVLEEGDTVEVLAAMPAPIAKTIMRRLPPKPDDDEVEPDDNIRLWENGWKKRYYERKFSIDVEDKVTIREIVTKYVEGFCWVLKYYYQGCQSWKWYFPYHYSPFASDFDFISTLTINLELGEPFKPIEQLMGVFPAASRQHIPDVFHGLMQKPDSPIIDFYPENFPVDLNGKKYAWQGVALLPFIDEGRLLSAMKPLYPQLSPAEVHRNTRGNEILFAREGNPLYEDMCDLYAKQPQSPIPINPRNSGRLLGGMLPDPDVTLPGTTFYNPLESQPHLPDIGDTRAISSVFVMPPVPASGKFPCVLLRGVKMPEAKLSPDDIMWVKMGGGASGGYMSGRGRGRGRGRGGPAQRFIQHGVGGNDNMPYMGGGGYGDGATASYSTAPDSYNRGQGGYGGNNYQQGSRGGYQGNNSNSNRGGYNGGYQNNGGGGDGSYNGAQRGGYQGSNYNPNYARGGRGGGGSYQNNGGSNHNNGGQRYTNTNSGGYNPSSSYGQQQSAYAPSYTPPTSQYGASLYGSGAPAQPQQQSHAPPYGSHALPSRPPANLAWSRNVASGAAPSDRGRGRGRGGSDHQRY</sequence>
<organism evidence="20 21">
    <name type="scientific">Chytriomyces confervae</name>
    <dbReference type="NCBI Taxonomy" id="246404"/>
    <lineage>
        <taxon>Eukaryota</taxon>
        <taxon>Fungi</taxon>
        <taxon>Fungi incertae sedis</taxon>
        <taxon>Chytridiomycota</taxon>
        <taxon>Chytridiomycota incertae sedis</taxon>
        <taxon>Chytridiomycetes</taxon>
        <taxon>Chytridiales</taxon>
        <taxon>Chytriomycetaceae</taxon>
        <taxon>Chytriomyces</taxon>
    </lineage>
</organism>
<evidence type="ECO:0000256" key="1">
    <source>
        <dbReference type="ARBA" id="ARBA00004123"/>
    </source>
</evidence>
<evidence type="ECO:0000256" key="10">
    <source>
        <dbReference type="ARBA" id="ARBA00022833"/>
    </source>
</evidence>
<dbReference type="EMBL" id="QEAP01000037">
    <property type="protein sequence ID" value="TPX76750.1"/>
    <property type="molecule type" value="Genomic_DNA"/>
</dbReference>
<keyword evidence="7" id="KW-0479">Metal-binding</keyword>
<evidence type="ECO:0000256" key="9">
    <source>
        <dbReference type="ARBA" id="ARBA00022801"/>
    </source>
</evidence>
<name>A0A507FM16_9FUNG</name>
<keyword evidence="8 17" id="KW-0863">Zinc-finger</keyword>
<evidence type="ECO:0000256" key="2">
    <source>
        <dbReference type="ARBA" id="ARBA00006994"/>
    </source>
</evidence>
<evidence type="ECO:0000256" key="18">
    <source>
        <dbReference type="SAM" id="MobiDB-lite"/>
    </source>
</evidence>
<comment type="similarity">
    <text evidence="2 16">Belongs to the 5'-3' exonuclease family. XRN2/RAT1 subfamily.</text>
</comment>
<dbReference type="GO" id="GO:0000956">
    <property type="term" value="P:nuclear-transcribed mRNA catabolic process"/>
    <property type="evidence" value="ECO:0007669"/>
    <property type="project" value="TreeGrafter"/>
</dbReference>
<dbReference type="FunFam" id="3.40.50.12390:FF:000001">
    <property type="entry name" value="5'-3' exoribonuclease"/>
    <property type="match status" value="1"/>
</dbReference>
<evidence type="ECO:0000256" key="12">
    <source>
        <dbReference type="ARBA" id="ARBA00023054"/>
    </source>
</evidence>
<accession>A0A507FM16</accession>
<dbReference type="AlphaFoldDB" id="A0A507FM16"/>
<dbReference type="PROSITE" id="PS50158">
    <property type="entry name" value="ZF_CCHC"/>
    <property type="match status" value="1"/>
</dbReference>
<dbReference type="PIRSF" id="PIRSF037239">
    <property type="entry name" value="Exonuclease_Xrn2"/>
    <property type="match status" value="1"/>
</dbReference>
<feature type="compositionally biased region" description="Gly residues" evidence="18">
    <location>
        <begin position="1033"/>
        <end position="1058"/>
    </location>
</feature>
<feature type="domain" description="CCHC-type" evidence="19">
    <location>
        <begin position="334"/>
        <end position="348"/>
    </location>
</feature>
<dbReference type="GO" id="GO:0008270">
    <property type="term" value="F:zinc ion binding"/>
    <property type="evidence" value="ECO:0007669"/>
    <property type="project" value="UniProtKB-KW"/>
</dbReference>
<dbReference type="GO" id="GO:0006364">
    <property type="term" value="P:rRNA processing"/>
    <property type="evidence" value="ECO:0007669"/>
    <property type="project" value="UniProtKB-KW"/>
</dbReference>
<dbReference type="GO" id="GO:0003723">
    <property type="term" value="F:RNA binding"/>
    <property type="evidence" value="ECO:0007669"/>
    <property type="project" value="TreeGrafter"/>
</dbReference>
<dbReference type="InterPro" id="IPR001878">
    <property type="entry name" value="Znf_CCHC"/>
</dbReference>
<dbReference type="InterPro" id="IPR004859">
    <property type="entry name" value="Xrn1_N"/>
</dbReference>
<dbReference type="GO" id="GO:0006397">
    <property type="term" value="P:mRNA processing"/>
    <property type="evidence" value="ECO:0007669"/>
    <property type="project" value="UniProtKB-UniRule"/>
</dbReference>
<evidence type="ECO:0000256" key="14">
    <source>
        <dbReference type="ARBA" id="ARBA00046137"/>
    </source>
</evidence>
<evidence type="ECO:0000256" key="7">
    <source>
        <dbReference type="ARBA" id="ARBA00022723"/>
    </source>
</evidence>
<feature type="region of interest" description="Disordered" evidence="18">
    <location>
        <begin position="998"/>
        <end position="1188"/>
    </location>
</feature>
<comment type="function">
    <text evidence="14">Possesses 5'-&gt;3' exoribonuclease activity. Required for the processing of nuclear mRNA and rRNA precursors. May promote the termination of transcription by RNA polymerase II. Essential for vegetative cell growth and chromosome segregation.</text>
</comment>
<keyword evidence="11 16" id="KW-0269">Exonuclease</keyword>
<evidence type="ECO:0000256" key="16">
    <source>
        <dbReference type="PIRNR" id="PIRNR037239"/>
    </source>
</evidence>
<feature type="compositionally biased region" description="Low complexity" evidence="18">
    <location>
        <begin position="1133"/>
        <end position="1145"/>
    </location>
</feature>
<comment type="caution">
    <text evidence="20">The sequence shown here is derived from an EMBL/GenBank/DDBJ whole genome shotgun (WGS) entry which is preliminary data.</text>
</comment>
<dbReference type="STRING" id="246404.A0A507FM16"/>
<dbReference type="GO" id="GO:0006353">
    <property type="term" value="P:DNA-templated transcription termination"/>
    <property type="evidence" value="ECO:0007669"/>
    <property type="project" value="UniProtKB-KW"/>
</dbReference>
<dbReference type="CDD" id="cd18673">
    <property type="entry name" value="PIN_XRN1-2-like"/>
    <property type="match status" value="1"/>
</dbReference>
<dbReference type="Pfam" id="PF03159">
    <property type="entry name" value="XRN_N"/>
    <property type="match status" value="1"/>
</dbReference>
<protein>
    <recommendedName>
        <fullName evidence="16">5'-3' exoribonuclease</fullName>
        <ecNumber evidence="16">3.1.13.-</ecNumber>
    </recommendedName>
</protein>
<evidence type="ECO:0000313" key="21">
    <source>
        <dbReference type="Proteomes" id="UP000320333"/>
    </source>
</evidence>
<dbReference type="InterPro" id="IPR027073">
    <property type="entry name" value="5_3_exoribonuclease"/>
</dbReference>
<dbReference type="GO" id="GO:0005634">
    <property type="term" value="C:nucleus"/>
    <property type="evidence" value="ECO:0007669"/>
    <property type="project" value="UniProtKB-SubCell"/>
</dbReference>
<evidence type="ECO:0000313" key="20">
    <source>
        <dbReference type="EMBL" id="TPX76750.1"/>
    </source>
</evidence>
<keyword evidence="12" id="KW-0175">Coiled coil</keyword>
<comment type="function">
    <text evidence="16">Possesses 5'-&gt;3' exoribonuclease activity. May promote termination of transcription by RNA polymerase II.</text>
</comment>
<dbReference type="InterPro" id="IPR041412">
    <property type="entry name" value="Xrn1_helical"/>
</dbReference>
<dbReference type="InterPro" id="IPR036875">
    <property type="entry name" value="Znf_CCHC_sf"/>
</dbReference>
<evidence type="ECO:0000256" key="11">
    <source>
        <dbReference type="ARBA" id="ARBA00022839"/>
    </source>
</evidence>
<keyword evidence="5 16" id="KW-0507">mRNA processing</keyword>
<keyword evidence="21" id="KW-1185">Reference proteome</keyword>
<keyword evidence="3" id="KW-0806">Transcription termination</keyword>
<dbReference type="InterPro" id="IPR017151">
    <property type="entry name" value="Xrn2/3/4"/>
</dbReference>
<dbReference type="Proteomes" id="UP000320333">
    <property type="component" value="Unassembled WGS sequence"/>
</dbReference>
<comment type="subunit">
    <text evidence="15">Interacts with RAI1; the interaction is direct, stabilizes RAT1 protein structure and may stimulate its exoribonuclease activity. The interaction also stimulates RAI1 pyrophosphohydrolase activity, probably by recruiting it to mRNA substrates.</text>
</comment>
<evidence type="ECO:0000256" key="15">
    <source>
        <dbReference type="ARBA" id="ARBA00046943"/>
    </source>
</evidence>
<dbReference type="EC" id="3.1.13.-" evidence="16"/>
<dbReference type="Pfam" id="PF00098">
    <property type="entry name" value="zf-CCHC"/>
    <property type="match status" value="1"/>
</dbReference>
<comment type="subcellular location">
    <subcellularLocation>
        <location evidence="1">Nucleus</location>
    </subcellularLocation>
</comment>
<evidence type="ECO:0000256" key="17">
    <source>
        <dbReference type="PROSITE-ProRule" id="PRU00047"/>
    </source>
</evidence>
<dbReference type="Gene3D" id="3.40.50.12390">
    <property type="match status" value="2"/>
</dbReference>
<evidence type="ECO:0000256" key="13">
    <source>
        <dbReference type="ARBA" id="ARBA00023242"/>
    </source>
</evidence>
<dbReference type="SMART" id="SM00343">
    <property type="entry name" value="ZnF_C2HC"/>
    <property type="match status" value="1"/>
</dbReference>
<evidence type="ECO:0000256" key="5">
    <source>
        <dbReference type="ARBA" id="ARBA00022664"/>
    </source>
</evidence>
<keyword evidence="3" id="KW-0805">Transcription regulation</keyword>
<keyword evidence="9 16" id="KW-0378">Hydrolase</keyword>
<gene>
    <name evidence="20" type="ORF">CcCBS67573_g01982</name>
</gene>
<dbReference type="FunFam" id="3.40.50.12390:FF:000003">
    <property type="entry name" value="5'-3' exoribonuclease"/>
    <property type="match status" value="1"/>
</dbReference>
<dbReference type="SUPFAM" id="SSF57756">
    <property type="entry name" value="Retrovirus zinc finger-like domains"/>
    <property type="match status" value="1"/>
</dbReference>
<evidence type="ECO:0000259" key="19">
    <source>
        <dbReference type="PROSITE" id="PS50158"/>
    </source>
</evidence>
<evidence type="ECO:0000256" key="4">
    <source>
        <dbReference type="ARBA" id="ARBA00022552"/>
    </source>
</evidence>
<evidence type="ECO:0000256" key="8">
    <source>
        <dbReference type="ARBA" id="ARBA00022771"/>
    </source>
</evidence>
<dbReference type="GO" id="GO:0004534">
    <property type="term" value="F:5'-3' RNA exonuclease activity"/>
    <property type="evidence" value="ECO:0007669"/>
    <property type="project" value="UniProtKB-UniRule"/>
</dbReference>
<reference evidence="20 21" key="1">
    <citation type="journal article" date="2019" name="Sci. Rep.">
        <title>Comparative genomics of chytrid fungi reveal insights into the obligate biotrophic and pathogenic lifestyle of Synchytrium endobioticum.</title>
        <authorList>
            <person name="van de Vossenberg B.T.L.H."/>
            <person name="Warris S."/>
            <person name="Nguyen H.D.T."/>
            <person name="van Gent-Pelzer M.P.E."/>
            <person name="Joly D.L."/>
            <person name="van de Geest H.C."/>
            <person name="Bonants P.J.M."/>
            <person name="Smith D.S."/>
            <person name="Levesque C.A."/>
            <person name="van der Lee T.A.J."/>
        </authorList>
    </citation>
    <scope>NUCLEOTIDE SEQUENCE [LARGE SCALE GENOMIC DNA]</scope>
    <source>
        <strain evidence="20 21">CBS 675.73</strain>
    </source>
</reference>
<dbReference type="Pfam" id="PF17846">
    <property type="entry name" value="XRN_M"/>
    <property type="match status" value="1"/>
</dbReference>